<evidence type="ECO:0000313" key="2">
    <source>
        <dbReference type="EMBL" id="MCI01725.1"/>
    </source>
</evidence>
<feature type="region of interest" description="Disordered" evidence="1">
    <location>
        <begin position="27"/>
        <end position="71"/>
    </location>
</feature>
<comment type="caution">
    <text evidence="2">The sequence shown here is derived from an EMBL/GenBank/DDBJ whole genome shotgun (WGS) entry which is preliminary data.</text>
</comment>
<dbReference type="Proteomes" id="UP000265520">
    <property type="component" value="Unassembled WGS sequence"/>
</dbReference>
<evidence type="ECO:0000256" key="1">
    <source>
        <dbReference type="SAM" id="MobiDB-lite"/>
    </source>
</evidence>
<gene>
    <name evidence="2" type="ORF">A2U01_0022752</name>
</gene>
<name>A0A392NTC5_9FABA</name>
<dbReference type="EMBL" id="LXQA010046923">
    <property type="protein sequence ID" value="MCI01725.1"/>
    <property type="molecule type" value="Genomic_DNA"/>
</dbReference>
<dbReference type="AlphaFoldDB" id="A0A392NTC5"/>
<evidence type="ECO:0000313" key="3">
    <source>
        <dbReference type="Proteomes" id="UP000265520"/>
    </source>
</evidence>
<reference evidence="2 3" key="1">
    <citation type="journal article" date="2018" name="Front. Plant Sci.">
        <title>Red Clover (Trifolium pratense) and Zigzag Clover (T. medium) - A Picture of Genomic Similarities and Differences.</title>
        <authorList>
            <person name="Dluhosova J."/>
            <person name="Istvanek J."/>
            <person name="Nedelnik J."/>
            <person name="Repkova J."/>
        </authorList>
    </citation>
    <scope>NUCLEOTIDE SEQUENCE [LARGE SCALE GENOMIC DNA]</scope>
    <source>
        <strain evidence="3">cv. 10/8</strain>
        <tissue evidence="2">Leaf</tissue>
    </source>
</reference>
<accession>A0A392NTC5</accession>
<organism evidence="2 3">
    <name type="scientific">Trifolium medium</name>
    <dbReference type="NCBI Taxonomy" id="97028"/>
    <lineage>
        <taxon>Eukaryota</taxon>
        <taxon>Viridiplantae</taxon>
        <taxon>Streptophyta</taxon>
        <taxon>Embryophyta</taxon>
        <taxon>Tracheophyta</taxon>
        <taxon>Spermatophyta</taxon>
        <taxon>Magnoliopsida</taxon>
        <taxon>eudicotyledons</taxon>
        <taxon>Gunneridae</taxon>
        <taxon>Pentapetalae</taxon>
        <taxon>rosids</taxon>
        <taxon>fabids</taxon>
        <taxon>Fabales</taxon>
        <taxon>Fabaceae</taxon>
        <taxon>Papilionoideae</taxon>
        <taxon>50 kb inversion clade</taxon>
        <taxon>NPAAA clade</taxon>
        <taxon>Hologalegina</taxon>
        <taxon>IRL clade</taxon>
        <taxon>Trifolieae</taxon>
        <taxon>Trifolium</taxon>
    </lineage>
</organism>
<protein>
    <submittedName>
        <fullName evidence="2">Uncharacterized protein</fullName>
    </submittedName>
</protein>
<keyword evidence="3" id="KW-1185">Reference proteome</keyword>
<feature type="non-terminal residue" evidence="2">
    <location>
        <position position="117"/>
    </location>
</feature>
<feature type="compositionally biased region" description="Polar residues" evidence="1">
    <location>
        <begin position="50"/>
        <end position="64"/>
    </location>
</feature>
<proteinExistence type="predicted"/>
<sequence length="117" mass="12761">MGDPHMSPIGGRSKIPMIVGGTGFETMEGELSRENPEVTNLDLETDVVTDGSNMSSPDSNSNEYGSEHGAGSYTAEEDIVVIRDMADIKKISAENFHLADISKYEFVSLDVAYKFYC</sequence>